<organism evidence="5 6">
    <name type="scientific">Fonsecaea erecta</name>
    <dbReference type="NCBI Taxonomy" id="1367422"/>
    <lineage>
        <taxon>Eukaryota</taxon>
        <taxon>Fungi</taxon>
        <taxon>Dikarya</taxon>
        <taxon>Ascomycota</taxon>
        <taxon>Pezizomycotina</taxon>
        <taxon>Eurotiomycetes</taxon>
        <taxon>Chaetothyriomycetidae</taxon>
        <taxon>Chaetothyriales</taxon>
        <taxon>Herpotrichiellaceae</taxon>
        <taxon>Fonsecaea</taxon>
    </lineage>
</organism>
<feature type="compositionally biased region" description="Basic and acidic residues" evidence="4">
    <location>
        <begin position="74"/>
        <end position="84"/>
    </location>
</feature>
<evidence type="ECO:0000256" key="2">
    <source>
        <dbReference type="ARBA" id="ARBA00023163"/>
    </source>
</evidence>
<dbReference type="Pfam" id="PF11905">
    <property type="entry name" value="DUF3425"/>
    <property type="match status" value="1"/>
</dbReference>
<accession>A0A178ZGV3</accession>
<feature type="compositionally biased region" description="Basic and acidic residues" evidence="4">
    <location>
        <begin position="196"/>
        <end position="205"/>
    </location>
</feature>
<sequence>MRSLKPKSSEDRAGASSQIFSDDEAHVEKPSPSTPSTTAVKPRKNVSRACDQCRKRRRKVGRPCTYDMGSKNGGDGRRNRNTARHVEKLHEQQVVLNQLFGLIRNSDADEAIRAVKEGATFEEIAELLRKTSSKDPWTPLALFSSSKASTGESSSPTQMKPDQSDRPEADLWRSTRSAKESPEAAQHAGETPGRTTLDKAPESSKRARSPSVVVEPGDDTSGDRVWTGLARRLSAADLSKINMPIFSCDPYHVESDDILSKTILSFRDGARKALQGQAKVLDVIGPKTPDLDLFLRERREGDPHTAWTWACELAKAYPLPLTVQLVGVFVAGIQMRYFIHPCKETYDDLPVMLRPTRQQYAQPHAAGADICAIPPIKTYLLSHWDSYASLLQAGQYHNWPYSNQACLGWDRTRKKYTLSTAFLEHISNPKNHSVGPQILELVPEAAAYVVRDEGSTRPEDIP</sequence>
<dbReference type="PANTHER" id="PTHR37012">
    <property type="entry name" value="B-ZIP TRANSCRIPTION FACTOR (EUROFUNG)-RELATED"/>
    <property type="match status" value="1"/>
</dbReference>
<comment type="caution">
    <text evidence="5">The sequence shown here is derived from an EMBL/GenBank/DDBJ whole genome shotgun (WGS) entry which is preliminary data.</text>
</comment>
<dbReference type="RefSeq" id="XP_018692396.1">
    <property type="nucleotide sequence ID" value="XM_018837836.1"/>
</dbReference>
<dbReference type="EMBL" id="LVYI01000005">
    <property type="protein sequence ID" value="OAP59029.1"/>
    <property type="molecule type" value="Genomic_DNA"/>
</dbReference>
<dbReference type="STRING" id="1367422.A0A178ZGV3"/>
<evidence type="ECO:0000256" key="4">
    <source>
        <dbReference type="SAM" id="MobiDB-lite"/>
    </source>
</evidence>
<feature type="region of interest" description="Disordered" evidence="4">
    <location>
        <begin position="144"/>
        <end position="223"/>
    </location>
</feature>
<feature type="compositionally biased region" description="Low complexity" evidence="4">
    <location>
        <begin position="144"/>
        <end position="155"/>
    </location>
</feature>
<protein>
    <submittedName>
        <fullName evidence="5">Uncharacterized protein</fullName>
    </submittedName>
</protein>
<evidence type="ECO:0000313" key="6">
    <source>
        <dbReference type="Proteomes" id="UP000078343"/>
    </source>
</evidence>
<dbReference type="AlphaFoldDB" id="A0A178ZGV3"/>
<feature type="compositionally biased region" description="Basic and acidic residues" evidence="4">
    <location>
        <begin position="162"/>
        <end position="182"/>
    </location>
</feature>
<name>A0A178ZGV3_9EURO</name>
<reference evidence="5 6" key="1">
    <citation type="submission" date="2016-04" db="EMBL/GenBank/DDBJ databases">
        <title>Draft genome of Fonsecaea erecta CBS 125763.</title>
        <authorList>
            <person name="Weiss V.A."/>
            <person name="Vicente V.A."/>
            <person name="Raittz R.T."/>
            <person name="Moreno L.F."/>
            <person name="De Souza E.M."/>
            <person name="Pedrosa F.O."/>
            <person name="Steffens M.B."/>
            <person name="Faoro H."/>
            <person name="Tadra-Sfeir M.Z."/>
            <person name="Najafzadeh M.J."/>
            <person name="Felipe M.S."/>
            <person name="Teixeira M."/>
            <person name="Sun J."/>
            <person name="Xi L."/>
            <person name="Gomes R."/>
            <person name="De Azevedo C.M."/>
            <person name="Salgado C.G."/>
            <person name="Da Silva M.B."/>
            <person name="Nascimento M.F."/>
            <person name="Queiroz-Telles F."/>
            <person name="Attili D.S."/>
            <person name="Gorbushina A."/>
        </authorList>
    </citation>
    <scope>NUCLEOTIDE SEQUENCE [LARGE SCALE GENOMIC DNA]</scope>
    <source>
        <strain evidence="5 6">CBS 125763</strain>
    </source>
</reference>
<dbReference type="Proteomes" id="UP000078343">
    <property type="component" value="Unassembled WGS sequence"/>
</dbReference>
<keyword evidence="2" id="KW-0804">Transcription</keyword>
<proteinExistence type="predicted"/>
<dbReference type="CDD" id="cd00067">
    <property type="entry name" value="GAL4"/>
    <property type="match status" value="1"/>
</dbReference>
<feature type="region of interest" description="Disordered" evidence="4">
    <location>
        <begin position="1"/>
        <end position="84"/>
    </location>
</feature>
<keyword evidence="3" id="KW-0539">Nucleus</keyword>
<dbReference type="InterPro" id="IPR001138">
    <property type="entry name" value="Zn2Cys6_DnaBD"/>
</dbReference>
<dbReference type="OrthoDB" id="4161589at2759"/>
<dbReference type="GO" id="GO:0000981">
    <property type="term" value="F:DNA-binding transcription factor activity, RNA polymerase II-specific"/>
    <property type="evidence" value="ECO:0007669"/>
    <property type="project" value="InterPro"/>
</dbReference>
<dbReference type="GO" id="GO:0008270">
    <property type="term" value="F:zinc ion binding"/>
    <property type="evidence" value="ECO:0007669"/>
    <property type="project" value="InterPro"/>
</dbReference>
<dbReference type="InterPro" id="IPR021833">
    <property type="entry name" value="DUF3425"/>
</dbReference>
<evidence type="ECO:0000256" key="1">
    <source>
        <dbReference type="ARBA" id="ARBA00023015"/>
    </source>
</evidence>
<dbReference type="PANTHER" id="PTHR37012:SF2">
    <property type="entry name" value="BZIP DOMAIN-CONTAINING PROTEIN-RELATED"/>
    <property type="match status" value="1"/>
</dbReference>
<gene>
    <name evidence="5" type="ORF">AYL99_06326</name>
</gene>
<keyword evidence="6" id="KW-1185">Reference proteome</keyword>
<evidence type="ECO:0000313" key="5">
    <source>
        <dbReference type="EMBL" id="OAP59029.1"/>
    </source>
</evidence>
<keyword evidence="1" id="KW-0805">Transcription regulation</keyword>
<evidence type="ECO:0000256" key="3">
    <source>
        <dbReference type="ARBA" id="ARBA00023242"/>
    </source>
</evidence>
<dbReference type="GeneID" id="30010494"/>